<gene>
    <name evidence="1" type="ORF">ITJ86_15410</name>
</gene>
<proteinExistence type="predicted"/>
<organism evidence="1 2">
    <name type="scientific">Winogradskyella marina</name>
    <dbReference type="NCBI Taxonomy" id="2785530"/>
    <lineage>
        <taxon>Bacteria</taxon>
        <taxon>Pseudomonadati</taxon>
        <taxon>Bacteroidota</taxon>
        <taxon>Flavobacteriia</taxon>
        <taxon>Flavobacteriales</taxon>
        <taxon>Flavobacteriaceae</taxon>
        <taxon>Winogradskyella</taxon>
    </lineage>
</organism>
<sequence>MKKIVVIILLLFISIGFSQEKTITLDYAVDYLVTNNKQSRIDTVKVGLDKSGTYLWTDSKYLAKNLAASMFLGKDSLLENSELSIILDTESNSIMLFFNSEGNELYMNMLLSSFFPDSENGENKEFDFITENTNDTILVAGKEAEIYDIYPSNEGESQKISIAFDKTLEVDNNQLFRKFLELIFATQNGLVMDEMNFPNGLILDITLKGRKLIEANNIEQKTKTITINHSFKITE</sequence>
<evidence type="ECO:0000313" key="2">
    <source>
        <dbReference type="Proteomes" id="UP000611215"/>
    </source>
</evidence>
<name>A0ABS0ELF0_9FLAO</name>
<reference evidence="1 2" key="1">
    <citation type="submission" date="2020-11" db="EMBL/GenBank/DDBJ databases">
        <title>Winogradskyella marina sp. nov., isolated from marine sediment.</title>
        <authorList>
            <person name="Bo J."/>
            <person name="Wang S."/>
            <person name="Song X."/>
            <person name="Du Z."/>
        </authorList>
    </citation>
    <scope>NUCLEOTIDE SEQUENCE [LARGE SCALE GENOMIC DNA]</scope>
    <source>
        <strain evidence="1 2">F6397</strain>
    </source>
</reference>
<comment type="caution">
    <text evidence="1">The sequence shown here is derived from an EMBL/GenBank/DDBJ whole genome shotgun (WGS) entry which is preliminary data.</text>
</comment>
<dbReference type="Proteomes" id="UP000611215">
    <property type="component" value="Unassembled WGS sequence"/>
</dbReference>
<keyword evidence="2" id="KW-1185">Reference proteome</keyword>
<dbReference type="RefSeq" id="WP_195872552.1">
    <property type="nucleotide sequence ID" value="NZ_JADOET010000018.1"/>
</dbReference>
<evidence type="ECO:0008006" key="3">
    <source>
        <dbReference type="Google" id="ProtNLM"/>
    </source>
</evidence>
<protein>
    <recommendedName>
        <fullName evidence="3">Outer membrane lipoprotein carrier protein LolA</fullName>
    </recommendedName>
</protein>
<evidence type="ECO:0000313" key="1">
    <source>
        <dbReference type="EMBL" id="MBF8151296.1"/>
    </source>
</evidence>
<accession>A0ABS0ELF0</accession>
<dbReference type="EMBL" id="JADOET010000018">
    <property type="protein sequence ID" value="MBF8151296.1"/>
    <property type="molecule type" value="Genomic_DNA"/>
</dbReference>